<protein>
    <submittedName>
        <fullName evidence="8">Sodium:proton antiporter</fullName>
    </submittedName>
</protein>
<accession>A0A2S8GCD5</accession>
<proteinExistence type="predicted"/>
<dbReference type="PANTHER" id="PTHR43478">
    <property type="entry name" value="NA+/H+ ANTIPORTER-RELATED"/>
    <property type="match status" value="1"/>
</dbReference>
<feature type="transmembrane region" description="Helical" evidence="6">
    <location>
        <begin position="6"/>
        <end position="31"/>
    </location>
</feature>
<feature type="transmembrane region" description="Helical" evidence="6">
    <location>
        <begin position="377"/>
        <end position="394"/>
    </location>
</feature>
<evidence type="ECO:0000256" key="4">
    <source>
        <dbReference type="ARBA" id="ARBA00022989"/>
    </source>
</evidence>
<feature type="transmembrane region" description="Helical" evidence="6">
    <location>
        <begin position="196"/>
        <end position="222"/>
    </location>
</feature>
<keyword evidence="5 6" id="KW-0472">Membrane</keyword>
<name>A0A2S8GCD5_9BACT</name>
<comment type="subcellular location">
    <subcellularLocation>
        <location evidence="1">Cell membrane</location>
        <topology evidence="1">Multi-pass membrane protein</topology>
    </subcellularLocation>
</comment>
<dbReference type="GO" id="GO:0005886">
    <property type="term" value="C:plasma membrane"/>
    <property type="evidence" value="ECO:0007669"/>
    <property type="project" value="UniProtKB-SubCell"/>
</dbReference>
<dbReference type="Proteomes" id="UP000239388">
    <property type="component" value="Unassembled WGS sequence"/>
</dbReference>
<dbReference type="PANTHER" id="PTHR43478:SF1">
    <property type="entry name" value="NA+_H+ ANTIPORTER NHAC-LIKE C-TERMINAL DOMAIN-CONTAINING PROTEIN"/>
    <property type="match status" value="1"/>
</dbReference>
<dbReference type="Pfam" id="PF03553">
    <property type="entry name" value="Na_H_antiporter"/>
    <property type="match status" value="1"/>
</dbReference>
<dbReference type="OrthoDB" id="9762978at2"/>
<reference evidence="8 9" key="1">
    <citation type="submission" date="2018-02" db="EMBL/GenBank/DDBJ databases">
        <title>Comparative genomes isolates from brazilian mangrove.</title>
        <authorList>
            <person name="Araujo J.E."/>
            <person name="Taketani R.G."/>
            <person name="Silva M.C.P."/>
            <person name="Loureco M.V."/>
            <person name="Andreote F.D."/>
        </authorList>
    </citation>
    <scope>NUCLEOTIDE SEQUENCE [LARGE SCALE GENOMIC DNA]</scope>
    <source>
        <strain evidence="8 9">NAP PRIS-MGV</strain>
    </source>
</reference>
<dbReference type="AlphaFoldDB" id="A0A2S8GCD5"/>
<feature type="transmembrane region" description="Helical" evidence="6">
    <location>
        <begin position="152"/>
        <end position="171"/>
    </location>
</feature>
<keyword evidence="3 6" id="KW-0812">Transmembrane</keyword>
<feature type="transmembrane region" description="Helical" evidence="6">
    <location>
        <begin position="97"/>
        <end position="116"/>
    </location>
</feature>
<keyword evidence="4 6" id="KW-1133">Transmembrane helix</keyword>
<evidence type="ECO:0000256" key="1">
    <source>
        <dbReference type="ARBA" id="ARBA00004651"/>
    </source>
</evidence>
<evidence type="ECO:0000259" key="7">
    <source>
        <dbReference type="Pfam" id="PF03553"/>
    </source>
</evidence>
<dbReference type="InterPro" id="IPR018461">
    <property type="entry name" value="Na/H_Antiport_NhaC-like_C"/>
</dbReference>
<sequence>MRQRIVFFSLLGVILGISAIVGLSVSPTWVVKQYTVDSKSVEETAKVVPAADSGLTPADFEKYRQEGTEPKETKVFIREENADGESIIAQVTASKHYGIWSLFPAVVAITSCWVFREPLTSLLLGTVSGALILQSYNFTPDVLIPSLATTKAATILVLYLWLLGGLLGIWARTGTAQAFAEWTTKHFVRGPRSAKLVAWFLGVLFFQGGTISTVLVGTAVRPISDQERISHEELAYIVDSTASPIAVLIAYNAWPTYIQSLIYVPGIAYLANESERLKFFYSSLPLSFYAIFAVLGTFLLSIDMAPFLGKRFREAIHRSRTTGQLDRPGSEPLAFVEPESHKVAPHYQPHAFDFLLPLLLLTGIAVGSFFIDGKPQVELAFTVALVVAGAIAMIRGMSLHDLMAGVGTGMQSVVFASVILLLAITLGSMTQVIGGGTYLVEQIGSSIPYWGLPAILFAISIGISFSTGTSFGTFAVTFPLAMPLAASLAQSQDLANEPLYLAICFACVLNGSVFGDQCSPISDTTVLSAMTSGADLMDHVLTQIVPASVAAILALVCWTAATLMFC</sequence>
<evidence type="ECO:0000256" key="6">
    <source>
        <dbReference type="SAM" id="Phobius"/>
    </source>
</evidence>
<evidence type="ECO:0000313" key="8">
    <source>
        <dbReference type="EMBL" id="PQO41960.1"/>
    </source>
</evidence>
<evidence type="ECO:0000313" key="9">
    <source>
        <dbReference type="Proteomes" id="UP000239388"/>
    </source>
</evidence>
<evidence type="ECO:0000256" key="5">
    <source>
        <dbReference type="ARBA" id="ARBA00023136"/>
    </source>
</evidence>
<gene>
    <name evidence="8" type="ORF">C5Y98_02390</name>
</gene>
<keyword evidence="2" id="KW-1003">Cell membrane</keyword>
<feature type="transmembrane region" description="Helical" evidence="6">
    <location>
        <begin position="414"/>
        <end position="434"/>
    </location>
</feature>
<feature type="transmembrane region" description="Helical" evidence="6">
    <location>
        <begin position="454"/>
        <end position="478"/>
    </location>
</feature>
<organism evidence="8 9">
    <name type="scientific">Blastopirellula marina</name>
    <dbReference type="NCBI Taxonomy" id="124"/>
    <lineage>
        <taxon>Bacteria</taxon>
        <taxon>Pseudomonadati</taxon>
        <taxon>Planctomycetota</taxon>
        <taxon>Planctomycetia</taxon>
        <taxon>Pirellulales</taxon>
        <taxon>Pirellulaceae</taxon>
        <taxon>Blastopirellula</taxon>
    </lineage>
</organism>
<dbReference type="EMBL" id="PUIB01000004">
    <property type="protein sequence ID" value="PQO41960.1"/>
    <property type="molecule type" value="Genomic_DNA"/>
</dbReference>
<feature type="transmembrane region" description="Helical" evidence="6">
    <location>
        <begin position="122"/>
        <end position="140"/>
    </location>
</feature>
<feature type="transmembrane region" description="Helical" evidence="6">
    <location>
        <begin position="351"/>
        <end position="371"/>
    </location>
</feature>
<evidence type="ECO:0000256" key="3">
    <source>
        <dbReference type="ARBA" id="ARBA00022692"/>
    </source>
</evidence>
<feature type="domain" description="Na+/H+ antiporter NhaC-like C-terminal" evidence="7">
    <location>
        <begin position="276"/>
        <end position="556"/>
    </location>
</feature>
<feature type="transmembrane region" description="Helical" evidence="6">
    <location>
        <begin position="286"/>
        <end position="308"/>
    </location>
</feature>
<feature type="transmembrane region" description="Helical" evidence="6">
    <location>
        <begin position="544"/>
        <end position="565"/>
    </location>
</feature>
<comment type="caution">
    <text evidence="8">The sequence shown here is derived from an EMBL/GenBank/DDBJ whole genome shotgun (WGS) entry which is preliminary data.</text>
</comment>
<evidence type="ECO:0000256" key="2">
    <source>
        <dbReference type="ARBA" id="ARBA00022475"/>
    </source>
</evidence>